<keyword evidence="7 10" id="KW-0456">Lyase</keyword>
<evidence type="ECO:0000313" key="11">
    <source>
        <dbReference type="Proteomes" id="UP001548587"/>
    </source>
</evidence>
<evidence type="ECO:0000259" key="8">
    <source>
        <dbReference type="Pfam" id="PF03972"/>
    </source>
</evidence>
<organism evidence="10 11">
    <name type="scientific">Burkholderia sola</name>
    <dbReference type="NCBI Taxonomy" id="2843302"/>
    <lineage>
        <taxon>Bacteria</taxon>
        <taxon>Pseudomonadati</taxon>
        <taxon>Pseudomonadota</taxon>
        <taxon>Betaproteobacteria</taxon>
        <taxon>Burkholderiales</taxon>
        <taxon>Burkholderiaceae</taxon>
        <taxon>Burkholderia</taxon>
        <taxon>Burkholderia cepacia complex</taxon>
    </lineage>
</organism>
<comment type="similarity">
    <text evidence="3">Belongs to the PrpD family.</text>
</comment>
<dbReference type="InterPro" id="IPR042188">
    <property type="entry name" value="MmgE/PrpD_sf_2"/>
</dbReference>
<keyword evidence="11" id="KW-1185">Reference proteome</keyword>
<dbReference type="InterPro" id="IPR042183">
    <property type="entry name" value="MmgE/PrpD_sf_1"/>
</dbReference>
<evidence type="ECO:0000256" key="5">
    <source>
        <dbReference type="ARBA" id="ARBA00017240"/>
    </source>
</evidence>
<evidence type="ECO:0000256" key="1">
    <source>
        <dbReference type="ARBA" id="ARBA00000096"/>
    </source>
</evidence>
<dbReference type="SUPFAM" id="SSF103378">
    <property type="entry name" value="2-methylcitrate dehydratase PrpD"/>
    <property type="match status" value="1"/>
</dbReference>
<comment type="catalytic activity">
    <reaction evidence="1">
        <text>(2S,3S)-2-methylcitrate = 2-methyl-cis-aconitate + H2O</text>
        <dbReference type="Rhea" id="RHEA:17725"/>
        <dbReference type="ChEBI" id="CHEBI:15377"/>
        <dbReference type="ChEBI" id="CHEBI:57872"/>
        <dbReference type="ChEBI" id="CHEBI:58853"/>
        <dbReference type="EC" id="4.2.1.79"/>
    </reaction>
</comment>
<dbReference type="Pfam" id="PF03972">
    <property type="entry name" value="MmgE_PrpD_N"/>
    <property type="match status" value="1"/>
</dbReference>
<keyword evidence="6" id="KW-0816">Tricarboxylic acid cycle</keyword>
<dbReference type="PANTHER" id="PTHR16943">
    <property type="entry name" value="2-METHYLCITRATE DEHYDRATASE-RELATED"/>
    <property type="match status" value="1"/>
</dbReference>
<dbReference type="Gene3D" id="3.30.1330.120">
    <property type="entry name" value="2-methylcitrate dehydratase PrpD"/>
    <property type="match status" value="1"/>
</dbReference>
<reference evidence="10 11" key="1">
    <citation type="submission" date="2024-06" db="EMBL/GenBank/DDBJ databases">
        <title>Burkholderia sola in Mexico.</title>
        <authorList>
            <person name="Estrada P."/>
        </authorList>
    </citation>
    <scope>NUCLEOTIDE SEQUENCE [LARGE SCALE GENOMIC DNA]</scope>
    <source>
        <strain evidence="10 11">CpTa8-5</strain>
    </source>
</reference>
<dbReference type="EC" id="4.2.1.79" evidence="4"/>
<dbReference type="InterPro" id="IPR036148">
    <property type="entry name" value="MmgE/PrpD_sf"/>
</dbReference>
<dbReference type="InterPro" id="IPR045337">
    <property type="entry name" value="MmgE_PrpD_C"/>
</dbReference>
<evidence type="ECO:0000256" key="3">
    <source>
        <dbReference type="ARBA" id="ARBA00006174"/>
    </source>
</evidence>
<dbReference type="EMBL" id="JBEWCH010000017">
    <property type="protein sequence ID" value="MET1477354.1"/>
    <property type="molecule type" value="Genomic_DNA"/>
</dbReference>
<evidence type="ECO:0000256" key="2">
    <source>
        <dbReference type="ARBA" id="ARBA00005026"/>
    </source>
</evidence>
<dbReference type="InterPro" id="IPR045336">
    <property type="entry name" value="MmgE_PrpD_N"/>
</dbReference>
<dbReference type="NCBIfam" id="TIGR02330">
    <property type="entry name" value="prpD"/>
    <property type="match status" value="1"/>
</dbReference>
<feature type="domain" description="MmgE/PrpD C-terminal" evidence="9">
    <location>
        <begin position="287"/>
        <end position="465"/>
    </location>
</feature>
<sequence>MSAPVSNVRPAPDSVLVDIVDYVLNTGLDSALALETARHCLIDTLGCGLEALSYPACTKLLGPVVPGTIVPNGAKVPGTSFQLDPVQAAFGIGAMIRWLDFNDTWLAAEWGHPSDNLGGILATADWLSRTARAAGRQPLAMRDVLVAMIQAHEIQGCLALENSFNAVGLDHVLLVKVASTAVVGRLLGLTRDELINAVSNAFIDGHALRTYRHAPNTGSRKSWAAGDATSRAVRLALIAKTGEMGYPSALTAKTWGFYDVLFDGKPFRFQRPYGTYVMENVLFKIAFPAEFHAQTAAEAALQLHAQLAAAGRTADDIGRITIRTHAAALRIIDKQGPLANPADRDHCIQYMVAVPLLFGRLTAADYEDAAAADPRIDALRAKTVCVEDPQFTQDYHDPDKRSIANALTVEFTDGSKLAEVAVEYPLGHRRRRAEGVPLLVEKFRTNLARRFPAKQQQAILDVSLDQAKLEAMPVDEYVDLYVI</sequence>
<dbReference type="Gene3D" id="1.10.4100.10">
    <property type="entry name" value="2-methylcitrate dehydratase PrpD"/>
    <property type="match status" value="1"/>
</dbReference>
<evidence type="ECO:0000256" key="6">
    <source>
        <dbReference type="ARBA" id="ARBA00022532"/>
    </source>
</evidence>
<dbReference type="GO" id="GO:0003994">
    <property type="term" value="F:aconitate hydratase activity"/>
    <property type="evidence" value="ECO:0007669"/>
    <property type="project" value="UniProtKB-EC"/>
</dbReference>
<dbReference type="Proteomes" id="UP001548587">
    <property type="component" value="Unassembled WGS sequence"/>
</dbReference>
<accession>A0ABV2CE43</accession>
<dbReference type="InterPro" id="IPR005656">
    <property type="entry name" value="MmgE_PrpD"/>
</dbReference>
<comment type="pathway">
    <text evidence="2">Organic acid metabolism; propanoate degradation.</text>
</comment>
<feature type="domain" description="MmgE/PrpD N-terminal" evidence="8">
    <location>
        <begin position="18"/>
        <end position="270"/>
    </location>
</feature>
<dbReference type="RefSeq" id="WP_124554006.1">
    <property type="nucleotide sequence ID" value="NZ_JBEWCH010000017.1"/>
</dbReference>
<comment type="caution">
    <text evidence="10">The sequence shown here is derived from an EMBL/GenBank/DDBJ whole genome shotgun (WGS) entry which is preliminary data.</text>
</comment>
<evidence type="ECO:0000259" key="9">
    <source>
        <dbReference type="Pfam" id="PF19305"/>
    </source>
</evidence>
<dbReference type="NCBIfam" id="NF006943">
    <property type="entry name" value="PRK09425.1"/>
    <property type="match status" value="1"/>
</dbReference>
<name>A0ABV2CE43_9BURK</name>
<gene>
    <name evidence="10" type="ORF">ABXL37_24175</name>
</gene>
<proteinExistence type="inferred from homology"/>
<dbReference type="GO" id="GO:0047547">
    <property type="term" value="F:2-methylcitrate dehydratase activity"/>
    <property type="evidence" value="ECO:0007669"/>
    <property type="project" value="UniProtKB-EC"/>
</dbReference>
<dbReference type="InterPro" id="IPR012705">
    <property type="entry name" value="2Me_IsoCit_deHydtase_PrpD"/>
</dbReference>
<evidence type="ECO:0000256" key="4">
    <source>
        <dbReference type="ARBA" id="ARBA00013124"/>
    </source>
</evidence>
<dbReference type="Pfam" id="PF19305">
    <property type="entry name" value="MmgE_PrpD_C"/>
    <property type="match status" value="1"/>
</dbReference>
<dbReference type="PANTHER" id="PTHR16943:SF8">
    <property type="entry name" value="2-METHYLCITRATE DEHYDRATASE"/>
    <property type="match status" value="1"/>
</dbReference>
<evidence type="ECO:0000256" key="7">
    <source>
        <dbReference type="ARBA" id="ARBA00023239"/>
    </source>
</evidence>
<evidence type="ECO:0000313" key="10">
    <source>
        <dbReference type="EMBL" id="MET1477354.1"/>
    </source>
</evidence>
<protein>
    <recommendedName>
        <fullName evidence="5">2-methylcitrate dehydratase</fullName>
        <ecNumber evidence="4">4.2.1.79</ecNumber>
    </recommendedName>
</protein>